<organism evidence="5 6">
    <name type="scientific">Prauserella sediminis</name>
    <dbReference type="NCBI Taxonomy" id="577680"/>
    <lineage>
        <taxon>Bacteria</taxon>
        <taxon>Bacillati</taxon>
        <taxon>Actinomycetota</taxon>
        <taxon>Actinomycetes</taxon>
        <taxon>Pseudonocardiales</taxon>
        <taxon>Pseudonocardiaceae</taxon>
        <taxon>Prauserella</taxon>
        <taxon>Prauserella salsuginis group</taxon>
    </lineage>
</organism>
<name>A0A839XLJ2_9PSEU</name>
<evidence type="ECO:0000313" key="5">
    <source>
        <dbReference type="EMBL" id="MBB3662404.1"/>
    </source>
</evidence>
<dbReference type="Pfam" id="PF13649">
    <property type="entry name" value="Methyltransf_25"/>
    <property type="match status" value="1"/>
</dbReference>
<keyword evidence="2 5" id="KW-0808">Transferase</keyword>
<keyword evidence="3" id="KW-0949">S-adenosyl-L-methionine</keyword>
<dbReference type="RefSeq" id="WP_183780226.1">
    <property type="nucleotide sequence ID" value="NZ_JACIBS010000001.1"/>
</dbReference>
<dbReference type="Gene3D" id="3.40.50.150">
    <property type="entry name" value="Vaccinia Virus protein VP39"/>
    <property type="match status" value="1"/>
</dbReference>
<evidence type="ECO:0000256" key="3">
    <source>
        <dbReference type="ARBA" id="ARBA00022691"/>
    </source>
</evidence>
<dbReference type="InterPro" id="IPR029063">
    <property type="entry name" value="SAM-dependent_MTases_sf"/>
</dbReference>
<dbReference type="PANTHER" id="PTHR43464">
    <property type="entry name" value="METHYLTRANSFERASE"/>
    <property type="match status" value="1"/>
</dbReference>
<dbReference type="EMBL" id="JACIBS010000001">
    <property type="protein sequence ID" value="MBB3662404.1"/>
    <property type="molecule type" value="Genomic_DNA"/>
</dbReference>
<gene>
    <name evidence="5" type="ORF">FB384_001308</name>
</gene>
<dbReference type="AlphaFoldDB" id="A0A839XLJ2"/>
<evidence type="ECO:0000256" key="1">
    <source>
        <dbReference type="ARBA" id="ARBA00022603"/>
    </source>
</evidence>
<comment type="caution">
    <text evidence="5">The sequence shown here is derived from an EMBL/GenBank/DDBJ whole genome shotgun (WGS) entry which is preliminary data.</text>
</comment>
<evidence type="ECO:0000259" key="4">
    <source>
        <dbReference type="Pfam" id="PF13649"/>
    </source>
</evidence>
<dbReference type="GO" id="GO:0032259">
    <property type="term" value="P:methylation"/>
    <property type="evidence" value="ECO:0007669"/>
    <property type="project" value="UniProtKB-KW"/>
</dbReference>
<proteinExistence type="predicted"/>
<keyword evidence="1 5" id="KW-0489">Methyltransferase</keyword>
<dbReference type="GO" id="GO:0008168">
    <property type="term" value="F:methyltransferase activity"/>
    <property type="evidence" value="ECO:0007669"/>
    <property type="project" value="UniProtKB-KW"/>
</dbReference>
<accession>A0A839XLJ2</accession>
<protein>
    <submittedName>
        <fullName evidence="5">SAM-dependent methyltransferase</fullName>
    </submittedName>
</protein>
<dbReference type="PANTHER" id="PTHR43464:SF19">
    <property type="entry name" value="UBIQUINONE BIOSYNTHESIS O-METHYLTRANSFERASE, MITOCHONDRIAL"/>
    <property type="match status" value="1"/>
</dbReference>
<evidence type="ECO:0000256" key="2">
    <source>
        <dbReference type="ARBA" id="ARBA00022679"/>
    </source>
</evidence>
<keyword evidence="6" id="KW-1185">Reference proteome</keyword>
<evidence type="ECO:0000313" key="6">
    <source>
        <dbReference type="Proteomes" id="UP000564573"/>
    </source>
</evidence>
<dbReference type="Proteomes" id="UP000564573">
    <property type="component" value="Unassembled WGS sequence"/>
</dbReference>
<dbReference type="CDD" id="cd02440">
    <property type="entry name" value="AdoMet_MTases"/>
    <property type="match status" value="1"/>
</dbReference>
<sequence>MVETSLWMQKVAENPGHSDWYVERMRGLARAGEDLAGEARLVDTMAPRGARILDAGCGPGRVGAALAAAGHDVVGVDVDPTLIAAAEQDHPGPQWLVGDLAELDLPARGITTPFDVIVCAGNVMPFLAPSTRATVLQRFREHVASEGRVAVGFGTDRGYTADDFFTDSAEAGFDTELALSTWDLRPFSPESEFLVAVLSPRSTTT</sequence>
<dbReference type="SUPFAM" id="SSF53335">
    <property type="entry name" value="S-adenosyl-L-methionine-dependent methyltransferases"/>
    <property type="match status" value="1"/>
</dbReference>
<feature type="domain" description="Methyltransferase" evidence="4">
    <location>
        <begin position="52"/>
        <end position="147"/>
    </location>
</feature>
<reference evidence="5 6" key="1">
    <citation type="submission" date="2020-08" db="EMBL/GenBank/DDBJ databases">
        <title>Sequencing the genomes of 1000 actinobacteria strains.</title>
        <authorList>
            <person name="Klenk H.-P."/>
        </authorList>
    </citation>
    <scope>NUCLEOTIDE SEQUENCE [LARGE SCALE GENOMIC DNA]</scope>
    <source>
        <strain evidence="5 6">DSM 45267</strain>
    </source>
</reference>
<dbReference type="InterPro" id="IPR041698">
    <property type="entry name" value="Methyltransf_25"/>
</dbReference>